<comment type="similarity">
    <text evidence="5">Belongs to the TatC family.</text>
</comment>
<reference evidence="6 7" key="1">
    <citation type="journal article" date="2014" name="Nature">
        <title>An environmental bacterial taxon with a large and distinct metabolic repertoire.</title>
        <authorList>
            <person name="Wilson M.C."/>
            <person name="Mori T."/>
            <person name="Ruckert C."/>
            <person name="Uria A.R."/>
            <person name="Helf M.J."/>
            <person name="Takada K."/>
            <person name="Gernert C."/>
            <person name="Steffens U.A."/>
            <person name="Heycke N."/>
            <person name="Schmitt S."/>
            <person name="Rinke C."/>
            <person name="Helfrich E.J."/>
            <person name="Brachmann A.O."/>
            <person name="Gurgui C."/>
            <person name="Wakimoto T."/>
            <person name="Kracht M."/>
            <person name="Crusemann M."/>
            <person name="Hentschel U."/>
            <person name="Abe I."/>
            <person name="Matsunaga S."/>
            <person name="Kalinowski J."/>
            <person name="Takeyama H."/>
            <person name="Piel J."/>
        </authorList>
    </citation>
    <scope>NUCLEOTIDE SEQUENCE [LARGE SCALE GENOMIC DNA]</scope>
    <source>
        <strain evidence="7">TSY1</strain>
    </source>
</reference>
<dbReference type="GO" id="GO:0065002">
    <property type="term" value="P:intracellular protein transmembrane transport"/>
    <property type="evidence" value="ECO:0007669"/>
    <property type="project" value="TreeGrafter"/>
</dbReference>
<dbReference type="HAMAP" id="MF_00902">
    <property type="entry name" value="TatC"/>
    <property type="match status" value="1"/>
</dbReference>
<comment type="function">
    <text evidence="5">Part of the twin-arginine translocation (Tat) system that transports large folded proteins containing a characteristic twin-arginine motif in their signal peptide across membranes.</text>
</comment>
<feature type="transmembrane region" description="Helical" evidence="5">
    <location>
        <begin position="23"/>
        <end position="45"/>
    </location>
</feature>
<evidence type="ECO:0000313" key="6">
    <source>
        <dbReference type="EMBL" id="ETW92625.1"/>
    </source>
</evidence>
<dbReference type="NCBIfam" id="TIGR00945">
    <property type="entry name" value="tatC"/>
    <property type="match status" value="1"/>
</dbReference>
<dbReference type="InterPro" id="IPR002033">
    <property type="entry name" value="TatC"/>
</dbReference>
<evidence type="ECO:0000256" key="1">
    <source>
        <dbReference type="ARBA" id="ARBA00004141"/>
    </source>
</evidence>
<dbReference type="GO" id="GO:0009977">
    <property type="term" value="F:proton motive force dependent protein transmembrane transporter activity"/>
    <property type="evidence" value="ECO:0007669"/>
    <property type="project" value="TreeGrafter"/>
</dbReference>
<keyword evidence="3 5" id="KW-1133">Transmembrane helix</keyword>
<comment type="subcellular location">
    <subcellularLocation>
        <location evidence="5">Cell membrane</location>
        <topology evidence="5">Multi-pass membrane protein</topology>
    </subcellularLocation>
    <subcellularLocation>
        <location evidence="1">Membrane</location>
        <topology evidence="1">Multi-pass membrane protein</topology>
    </subcellularLocation>
</comment>
<comment type="subunit">
    <text evidence="5">Forms a complex with TatA.</text>
</comment>
<dbReference type="GO" id="GO:0033281">
    <property type="term" value="C:TAT protein transport complex"/>
    <property type="evidence" value="ECO:0007669"/>
    <property type="project" value="UniProtKB-UniRule"/>
</dbReference>
<dbReference type="PANTHER" id="PTHR30371:SF0">
    <property type="entry name" value="SEC-INDEPENDENT PROTEIN TRANSLOCASE PROTEIN TATC, CHLOROPLASTIC-RELATED"/>
    <property type="match status" value="1"/>
</dbReference>
<keyword evidence="2 5" id="KW-0812">Transmembrane</keyword>
<feature type="transmembrane region" description="Helical" evidence="5">
    <location>
        <begin position="107"/>
        <end position="130"/>
    </location>
</feature>
<comment type="caution">
    <text evidence="6">The sequence shown here is derived from an EMBL/GenBank/DDBJ whole genome shotgun (WGS) entry which is preliminary data.</text>
</comment>
<dbReference type="AlphaFoldDB" id="W4L4L8"/>
<dbReference type="InterPro" id="IPR019820">
    <property type="entry name" value="Sec-indep_translocase_CS"/>
</dbReference>
<sequence>MATEPSILTTGLFGQVEVIRRRVFRLALTILAMTIAAYPFAAYLLSFIKQPLPGPLTIYAPLEGFLGYLKVSLAAGIILTSPLMLYELKRFLQTVCRLPARSAWVGTGVAAGLFGAGVSFCYLVILPVTLRFLLGYGGDNIASGISVSKYLSLTLGLAAACGVMFELPLVARILHRLGLVSIAFLTDNRRYAILISAIVTAILTPTPDAYTLSMLLVPLIGLYEISIIVLRIVEYRQPQHEED</sequence>
<name>W4L4L8_ENTF1</name>
<organism evidence="6 7">
    <name type="scientific">Entotheonella factor</name>
    <dbReference type="NCBI Taxonomy" id="1429438"/>
    <lineage>
        <taxon>Bacteria</taxon>
        <taxon>Pseudomonadati</taxon>
        <taxon>Nitrospinota/Tectimicrobiota group</taxon>
        <taxon>Candidatus Tectimicrobiota</taxon>
        <taxon>Candidatus Entotheonellia</taxon>
        <taxon>Candidatus Entotheonellales</taxon>
        <taxon>Candidatus Entotheonellaceae</taxon>
        <taxon>Candidatus Entotheonella</taxon>
    </lineage>
</organism>
<feature type="transmembrane region" description="Helical" evidence="5">
    <location>
        <begin position="191"/>
        <end position="207"/>
    </location>
</feature>
<dbReference type="Pfam" id="PF00902">
    <property type="entry name" value="TatC"/>
    <property type="match status" value="1"/>
</dbReference>
<keyword evidence="5" id="KW-0813">Transport</keyword>
<evidence type="ECO:0000256" key="2">
    <source>
        <dbReference type="ARBA" id="ARBA00022692"/>
    </source>
</evidence>
<dbReference type="Proteomes" id="UP000019141">
    <property type="component" value="Unassembled WGS sequence"/>
</dbReference>
<feature type="transmembrane region" description="Helical" evidence="5">
    <location>
        <begin position="213"/>
        <end position="233"/>
    </location>
</feature>
<dbReference type="PROSITE" id="PS01218">
    <property type="entry name" value="TATC"/>
    <property type="match status" value="1"/>
</dbReference>
<dbReference type="PANTHER" id="PTHR30371">
    <property type="entry name" value="SEC-INDEPENDENT PROTEIN TRANSLOCASE PROTEIN TATC"/>
    <property type="match status" value="1"/>
</dbReference>
<evidence type="ECO:0000256" key="5">
    <source>
        <dbReference type="HAMAP-Rule" id="MF_00902"/>
    </source>
</evidence>
<gene>
    <name evidence="5" type="primary">tatC</name>
    <name evidence="6" type="ORF">ETSY1_42830</name>
</gene>
<protein>
    <recommendedName>
        <fullName evidence="5">Sec-independent protein translocase protein TatC</fullName>
    </recommendedName>
</protein>
<dbReference type="PRINTS" id="PR01840">
    <property type="entry name" value="TATCFAMILY"/>
</dbReference>
<dbReference type="EMBL" id="AZHW01001419">
    <property type="protein sequence ID" value="ETW92625.1"/>
    <property type="molecule type" value="Genomic_DNA"/>
</dbReference>
<keyword evidence="5" id="KW-0811">Translocation</keyword>
<feature type="transmembrane region" description="Helical" evidence="5">
    <location>
        <begin position="150"/>
        <end position="170"/>
    </location>
</feature>
<keyword evidence="5" id="KW-0653">Protein transport</keyword>
<evidence type="ECO:0000313" key="7">
    <source>
        <dbReference type="Proteomes" id="UP000019141"/>
    </source>
</evidence>
<accession>W4L4L8</accession>
<keyword evidence="4 5" id="KW-0472">Membrane</keyword>
<evidence type="ECO:0000256" key="3">
    <source>
        <dbReference type="ARBA" id="ARBA00022989"/>
    </source>
</evidence>
<evidence type="ECO:0000256" key="4">
    <source>
        <dbReference type="ARBA" id="ARBA00023136"/>
    </source>
</evidence>
<dbReference type="GO" id="GO:0043953">
    <property type="term" value="P:protein transport by the Tat complex"/>
    <property type="evidence" value="ECO:0007669"/>
    <property type="project" value="UniProtKB-UniRule"/>
</dbReference>
<keyword evidence="5" id="KW-1003">Cell membrane</keyword>
<feature type="transmembrane region" description="Helical" evidence="5">
    <location>
        <begin position="65"/>
        <end position="86"/>
    </location>
</feature>
<dbReference type="HOGENOM" id="CLU_031942_3_3_7"/>
<keyword evidence="7" id="KW-1185">Reference proteome</keyword>
<proteinExistence type="inferred from homology"/>